<name>A0A1G7F6F7_RHOCA</name>
<dbReference type="PANTHER" id="PTHR42912">
    <property type="entry name" value="METHYLTRANSFERASE"/>
    <property type="match status" value="1"/>
</dbReference>
<evidence type="ECO:0000313" key="3">
    <source>
        <dbReference type="Proteomes" id="UP000183812"/>
    </source>
</evidence>
<dbReference type="OrthoDB" id="8153637at2"/>
<keyword evidence="2" id="KW-0489">Methyltransferase</keyword>
<feature type="domain" description="Methyltransferase type 11" evidence="1">
    <location>
        <begin position="44"/>
        <end position="141"/>
    </location>
</feature>
<dbReference type="SUPFAM" id="SSF53335">
    <property type="entry name" value="S-adenosyl-L-methionine-dependent methyltransferases"/>
    <property type="match status" value="1"/>
</dbReference>
<dbReference type="AlphaFoldDB" id="A0A1G7F6F7"/>
<dbReference type="GO" id="GO:0032259">
    <property type="term" value="P:methylation"/>
    <property type="evidence" value="ECO:0007669"/>
    <property type="project" value="UniProtKB-KW"/>
</dbReference>
<dbReference type="RefSeq" id="WP_074553116.1">
    <property type="nucleotide sequence ID" value="NZ_CP119563.1"/>
</dbReference>
<sequence length="206" mass="22655">MHTEAIARSYKRWAPIYDRTFGKITHAGRHHAVREVNASGGAVLEVGIGTGLALDLYESSKVAVTGIDLSPDMLAKAQARAEAQGLRNVAGLHIMDARELAFEDESFDHVVALHIMSVVPEPRRVMAEMARVCRVGGTVLITNHFAREKGGWGVAAKLAAPMADALGWHSDFSRDQVMAEPRLKLVEETRLPPFGLMTYLRFRRVA</sequence>
<accession>A0A1G7F6F7</accession>
<dbReference type="Pfam" id="PF08241">
    <property type="entry name" value="Methyltransf_11"/>
    <property type="match status" value="1"/>
</dbReference>
<proteinExistence type="predicted"/>
<dbReference type="InterPro" id="IPR029063">
    <property type="entry name" value="SAM-dependent_MTases_sf"/>
</dbReference>
<dbReference type="InterPro" id="IPR050508">
    <property type="entry name" value="Methyltransf_Superfamily"/>
</dbReference>
<dbReference type="Gene3D" id="3.40.50.150">
    <property type="entry name" value="Vaccinia Virus protein VP39"/>
    <property type="match status" value="1"/>
</dbReference>
<evidence type="ECO:0000313" key="2">
    <source>
        <dbReference type="EMBL" id="SDE71472.1"/>
    </source>
</evidence>
<keyword evidence="2" id="KW-0808">Transferase</keyword>
<protein>
    <submittedName>
        <fullName evidence="2">Phosphatidylethanolamine/phosphatidyl-N-methylethanolamine N-methyltransferase</fullName>
    </submittedName>
</protein>
<dbReference type="InterPro" id="IPR013216">
    <property type="entry name" value="Methyltransf_11"/>
</dbReference>
<dbReference type="GO" id="GO:0008757">
    <property type="term" value="F:S-adenosylmethionine-dependent methyltransferase activity"/>
    <property type="evidence" value="ECO:0007669"/>
    <property type="project" value="InterPro"/>
</dbReference>
<organism evidence="2 3">
    <name type="scientific">Rhodobacter capsulatus</name>
    <name type="common">Rhodopseudomonas capsulata</name>
    <dbReference type="NCBI Taxonomy" id="1061"/>
    <lineage>
        <taxon>Bacteria</taxon>
        <taxon>Pseudomonadati</taxon>
        <taxon>Pseudomonadota</taxon>
        <taxon>Alphaproteobacteria</taxon>
        <taxon>Rhodobacterales</taxon>
        <taxon>Rhodobacter group</taxon>
        <taxon>Rhodobacter</taxon>
    </lineage>
</organism>
<reference evidence="2 3" key="1">
    <citation type="submission" date="2016-10" db="EMBL/GenBank/DDBJ databases">
        <authorList>
            <person name="de Groot N.N."/>
        </authorList>
    </citation>
    <scope>NUCLEOTIDE SEQUENCE [LARGE SCALE GENOMIC DNA]</scope>
    <source>
        <strain evidence="3">DSM 938 / 37b4</strain>
    </source>
</reference>
<dbReference type="PANTHER" id="PTHR42912:SF93">
    <property type="entry name" value="N6-ADENOSINE-METHYLTRANSFERASE TMT1A"/>
    <property type="match status" value="1"/>
</dbReference>
<evidence type="ECO:0000259" key="1">
    <source>
        <dbReference type="Pfam" id="PF08241"/>
    </source>
</evidence>
<dbReference type="EMBL" id="FNAY01000003">
    <property type="protein sequence ID" value="SDE71472.1"/>
    <property type="molecule type" value="Genomic_DNA"/>
</dbReference>
<dbReference type="Proteomes" id="UP000183812">
    <property type="component" value="Unassembled WGS sequence"/>
</dbReference>
<dbReference type="CDD" id="cd02440">
    <property type="entry name" value="AdoMet_MTases"/>
    <property type="match status" value="1"/>
</dbReference>
<gene>
    <name evidence="2" type="ORF">SAMN04244550_00878</name>
</gene>